<dbReference type="Proteomes" id="UP001375370">
    <property type="component" value="Chromosome"/>
</dbReference>
<accession>A0ABZ2J4N0</accession>
<gene>
    <name evidence="1" type="ORF">V8247_08370</name>
</gene>
<organism evidence="1 2">
    <name type="scientific">Candidatus Dehalogenimonas loeffleri</name>
    <dbReference type="NCBI Taxonomy" id="3127115"/>
    <lineage>
        <taxon>Bacteria</taxon>
        <taxon>Bacillati</taxon>
        <taxon>Chloroflexota</taxon>
        <taxon>Dehalococcoidia</taxon>
        <taxon>Dehalococcoidales</taxon>
        <taxon>Dehalococcoidaceae</taxon>
        <taxon>Dehalogenimonas</taxon>
    </lineage>
</organism>
<dbReference type="EMBL" id="CP146612">
    <property type="protein sequence ID" value="WWX25258.1"/>
    <property type="molecule type" value="Genomic_DNA"/>
</dbReference>
<reference evidence="1 2" key="1">
    <citation type="submission" date="2024-03" db="EMBL/GenBank/DDBJ databases">
        <title>A Dehalogenimonas Isolated from Estuarine Sediments Dihaloeliminates Chlorinated Alkanes.</title>
        <authorList>
            <person name="Yang Y."/>
            <person name="Wang H."/>
        </authorList>
    </citation>
    <scope>NUCLEOTIDE SEQUENCE [LARGE SCALE GENOMIC DNA]</scope>
    <source>
        <strain evidence="1 2">W</strain>
    </source>
</reference>
<name>A0ABZ2J4N0_9CHLR</name>
<evidence type="ECO:0000313" key="2">
    <source>
        <dbReference type="Proteomes" id="UP001375370"/>
    </source>
</evidence>
<proteinExistence type="predicted"/>
<dbReference type="RefSeq" id="WP_338737398.1">
    <property type="nucleotide sequence ID" value="NZ_CP146612.1"/>
</dbReference>
<keyword evidence="2" id="KW-1185">Reference proteome</keyword>
<evidence type="ECO:0000313" key="1">
    <source>
        <dbReference type="EMBL" id="WWX25258.1"/>
    </source>
</evidence>
<protein>
    <submittedName>
        <fullName evidence="1">Uncharacterized protein</fullName>
    </submittedName>
</protein>
<sequence>MPDDQGRLTPAEQQLVSDWLETKWVGEKCCPICKMDKWNAGVFVSTELNMGSTEVILGGCSVTPHIQLVCSNCGNTLIFNAVLLGIVPKAEA</sequence>